<dbReference type="AlphaFoldDB" id="A0A1B6E5Q0"/>
<accession>A0A1B6E5Q0</accession>
<feature type="signal peptide" evidence="1">
    <location>
        <begin position="1"/>
        <end position="23"/>
    </location>
</feature>
<feature type="chain" id="PRO_5008581806" evidence="1">
    <location>
        <begin position="24"/>
        <end position="147"/>
    </location>
</feature>
<dbReference type="EMBL" id="GEDC01004036">
    <property type="protein sequence ID" value="JAS33262.1"/>
    <property type="molecule type" value="Transcribed_RNA"/>
</dbReference>
<sequence>LTSKMKLLLSLLVLCVANHLVSTSKVNASIPNTVESTNLTTVSTSSELSPEKNQTVQGRLIGNHLSGEFNFKSPINNRVKKNIYRLKRRTTPIPYKNRRTAICWPGHEHSVFAGFPLRTNHRRFVYSGIPPPYISYPCIFGKCKIRF</sequence>
<protein>
    <submittedName>
        <fullName evidence="2">Uncharacterized protein</fullName>
    </submittedName>
</protein>
<name>A0A1B6E5Q0_9HEMI</name>
<organism evidence="2">
    <name type="scientific">Clastoptera arizonana</name>
    <name type="common">Arizona spittle bug</name>
    <dbReference type="NCBI Taxonomy" id="38151"/>
    <lineage>
        <taxon>Eukaryota</taxon>
        <taxon>Metazoa</taxon>
        <taxon>Ecdysozoa</taxon>
        <taxon>Arthropoda</taxon>
        <taxon>Hexapoda</taxon>
        <taxon>Insecta</taxon>
        <taxon>Pterygota</taxon>
        <taxon>Neoptera</taxon>
        <taxon>Paraneoptera</taxon>
        <taxon>Hemiptera</taxon>
        <taxon>Auchenorrhyncha</taxon>
        <taxon>Cercopoidea</taxon>
        <taxon>Clastopteridae</taxon>
        <taxon>Clastoptera</taxon>
    </lineage>
</organism>
<evidence type="ECO:0000313" key="2">
    <source>
        <dbReference type="EMBL" id="JAS33262.1"/>
    </source>
</evidence>
<feature type="non-terminal residue" evidence="2">
    <location>
        <position position="1"/>
    </location>
</feature>
<evidence type="ECO:0000256" key="1">
    <source>
        <dbReference type="SAM" id="SignalP"/>
    </source>
</evidence>
<proteinExistence type="predicted"/>
<reference evidence="2" key="1">
    <citation type="submission" date="2015-12" db="EMBL/GenBank/DDBJ databases">
        <title>De novo transcriptome assembly of four potential Pierce s Disease insect vectors from Arizona vineyards.</title>
        <authorList>
            <person name="Tassone E.E."/>
        </authorList>
    </citation>
    <scope>NUCLEOTIDE SEQUENCE</scope>
</reference>
<keyword evidence="1" id="KW-0732">Signal</keyword>
<gene>
    <name evidence="2" type="ORF">g.28184</name>
</gene>